<feature type="transmembrane region" description="Helical" evidence="1">
    <location>
        <begin position="41"/>
        <end position="62"/>
    </location>
</feature>
<gene>
    <name evidence="2" type="ORF">AMATHDRAFT_70829</name>
</gene>
<reference evidence="2 3" key="1">
    <citation type="submission" date="2014-02" db="EMBL/GenBank/DDBJ databases">
        <title>Transposable element dynamics among asymbiotic and ectomycorrhizal Amanita fungi.</title>
        <authorList>
            <consortium name="DOE Joint Genome Institute"/>
            <person name="Hess J."/>
            <person name="Skrede I."/>
            <person name="Wolfe B."/>
            <person name="LaButti K."/>
            <person name="Ohm R.A."/>
            <person name="Grigoriev I.V."/>
            <person name="Pringle A."/>
        </authorList>
    </citation>
    <scope>NUCLEOTIDE SEQUENCE [LARGE SCALE GENOMIC DNA]</scope>
    <source>
        <strain evidence="2 3">SKay4041</strain>
    </source>
</reference>
<name>A0A2A9NDX4_9AGAR</name>
<dbReference type="AlphaFoldDB" id="A0A2A9NDX4"/>
<evidence type="ECO:0000313" key="2">
    <source>
        <dbReference type="EMBL" id="PFH45976.1"/>
    </source>
</evidence>
<keyword evidence="1" id="KW-0472">Membrane</keyword>
<dbReference type="Proteomes" id="UP000242287">
    <property type="component" value="Unassembled WGS sequence"/>
</dbReference>
<keyword evidence="1" id="KW-0812">Transmembrane</keyword>
<organism evidence="2 3">
    <name type="scientific">Amanita thiersii Skay4041</name>
    <dbReference type="NCBI Taxonomy" id="703135"/>
    <lineage>
        <taxon>Eukaryota</taxon>
        <taxon>Fungi</taxon>
        <taxon>Dikarya</taxon>
        <taxon>Basidiomycota</taxon>
        <taxon>Agaricomycotina</taxon>
        <taxon>Agaricomycetes</taxon>
        <taxon>Agaricomycetidae</taxon>
        <taxon>Agaricales</taxon>
        <taxon>Pluteineae</taxon>
        <taxon>Amanitaceae</taxon>
        <taxon>Amanita</taxon>
    </lineage>
</organism>
<dbReference type="OrthoDB" id="5427664at2759"/>
<feature type="transmembrane region" description="Helical" evidence="1">
    <location>
        <begin position="100"/>
        <end position="125"/>
    </location>
</feature>
<evidence type="ECO:0000256" key="1">
    <source>
        <dbReference type="SAM" id="Phobius"/>
    </source>
</evidence>
<sequence>MSTCDHIPANPDVSAIGIRINLYVTTLLLALVPNTDSTAELLQVLTSNAGISGTALLITALIETGKGQLSLYHAIFIIHALFFLGINISPTAKYKEEREIRLLLSMFLTYSLLLLFTGYALYIWATAPKFGQPSRCNDQINISCSL</sequence>
<feature type="transmembrane region" description="Helical" evidence="1">
    <location>
        <begin position="69"/>
        <end position="88"/>
    </location>
</feature>
<keyword evidence="1" id="KW-1133">Transmembrane helix</keyword>
<accession>A0A2A9NDX4</accession>
<keyword evidence="3" id="KW-1185">Reference proteome</keyword>
<protein>
    <submittedName>
        <fullName evidence="2">Uncharacterized protein</fullName>
    </submittedName>
</protein>
<dbReference type="EMBL" id="KZ302259">
    <property type="protein sequence ID" value="PFH45976.1"/>
    <property type="molecule type" value="Genomic_DNA"/>
</dbReference>
<evidence type="ECO:0000313" key="3">
    <source>
        <dbReference type="Proteomes" id="UP000242287"/>
    </source>
</evidence>
<proteinExistence type="predicted"/>